<dbReference type="Proteomes" id="UP001589858">
    <property type="component" value="Unassembled WGS sequence"/>
</dbReference>
<evidence type="ECO:0000256" key="1">
    <source>
        <dbReference type="PROSITE-ProRule" id="PRU00339"/>
    </source>
</evidence>
<evidence type="ECO:0000313" key="5">
    <source>
        <dbReference type="Proteomes" id="UP001589858"/>
    </source>
</evidence>
<evidence type="ECO:0000256" key="3">
    <source>
        <dbReference type="SAM" id="SignalP"/>
    </source>
</evidence>
<dbReference type="InterPro" id="IPR019734">
    <property type="entry name" value="TPR_rpt"/>
</dbReference>
<feature type="signal peptide" evidence="3">
    <location>
        <begin position="1"/>
        <end position="29"/>
    </location>
</feature>
<comment type="caution">
    <text evidence="4">The sequence shown here is derived from an EMBL/GenBank/DDBJ whole genome shotgun (WGS) entry which is preliminary data.</text>
</comment>
<dbReference type="Gene3D" id="1.25.40.10">
    <property type="entry name" value="Tetratricopeptide repeat domain"/>
    <property type="match status" value="2"/>
</dbReference>
<evidence type="ECO:0000256" key="2">
    <source>
        <dbReference type="SAM" id="MobiDB-lite"/>
    </source>
</evidence>
<keyword evidence="5" id="KW-1185">Reference proteome</keyword>
<keyword evidence="1" id="KW-0802">TPR repeat</keyword>
<dbReference type="RefSeq" id="WP_267223690.1">
    <property type="nucleotide sequence ID" value="NZ_JAPCWC010000026.1"/>
</dbReference>
<evidence type="ECO:0000313" key="4">
    <source>
        <dbReference type="EMBL" id="MFC0686881.1"/>
    </source>
</evidence>
<feature type="chain" id="PRO_5047263269" evidence="3">
    <location>
        <begin position="30"/>
        <end position="253"/>
    </location>
</feature>
<feature type="region of interest" description="Disordered" evidence="2">
    <location>
        <begin position="226"/>
        <end position="253"/>
    </location>
</feature>
<keyword evidence="3" id="KW-0732">Signal</keyword>
<accession>A0ABV6SD30</accession>
<reference evidence="4 5" key="1">
    <citation type="submission" date="2024-09" db="EMBL/GenBank/DDBJ databases">
        <authorList>
            <person name="Sun Q."/>
            <person name="Mori K."/>
        </authorList>
    </citation>
    <scope>NUCLEOTIDE SEQUENCE [LARGE SCALE GENOMIC DNA]</scope>
    <source>
        <strain evidence="4 5">CICC 11035S</strain>
    </source>
</reference>
<dbReference type="SUPFAM" id="SSF48452">
    <property type="entry name" value="TPR-like"/>
    <property type="match status" value="1"/>
</dbReference>
<name>A0ABV6SD30_9SPHN</name>
<dbReference type="Pfam" id="PF13432">
    <property type="entry name" value="TPR_16"/>
    <property type="match status" value="1"/>
</dbReference>
<feature type="compositionally biased region" description="Low complexity" evidence="2">
    <location>
        <begin position="226"/>
        <end position="246"/>
    </location>
</feature>
<proteinExistence type="predicted"/>
<protein>
    <submittedName>
        <fullName evidence="4">Tetratricopeptide repeat protein</fullName>
    </submittedName>
</protein>
<dbReference type="InterPro" id="IPR011990">
    <property type="entry name" value="TPR-like_helical_dom_sf"/>
</dbReference>
<organism evidence="4 5">
    <name type="scientific">Novosphingobium clariflavum</name>
    <dbReference type="NCBI Taxonomy" id="2029884"/>
    <lineage>
        <taxon>Bacteria</taxon>
        <taxon>Pseudomonadati</taxon>
        <taxon>Pseudomonadota</taxon>
        <taxon>Alphaproteobacteria</taxon>
        <taxon>Sphingomonadales</taxon>
        <taxon>Sphingomonadaceae</taxon>
        <taxon>Novosphingobium</taxon>
    </lineage>
</organism>
<gene>
    <name evidence="4" type="ORF">ACFFF8_20045</name>
</gene>
<dbReference type="PROSITE" id="PS50005">
    <property type="entry name" value="TPR"/>
    <property type="match status" value="1"/>
</dbReference>
<dbReference type="SMART" id="SM00028">
    <property type="entry name" value="TPR"/>
    <property type="match status" value="2"/>
</dbReference>
<feature type="repeat" description="TPR" evidence="1">
    <location>
        <begin position="150"/>
        <end position="183"/>
    </location>
</feature>
<sequence>MILPVALRRHGRLLLALSLVAPAPAPALAAERGSPVAGLSDPAVQGSTRTLYLSLIRQARVDGRARAALAYLDDFDRQYPRDRDALMLRVNCLLDLGQTDAAEAALKRIAHSAQDGGVLEVRGHVAAAQGRWQQAAADYAEALVQSPANPLIGNALGYARLRSGQPEQAVEALKAAYDLAPREAVIRNNLVLALTVAGRGGEADTVLGSVRDPAARARIRREVAAQASSLVTPSPASSPASASASADTGGQHG</sequence>
<dbReference type="EMBL" id="JBHLTM010000077">
    <property type="protein sequence ID" value="MFC0686881.1"/>
    <property type="molecule type" value="Genomic_DNA"/>
</dbReference>
<dbReference type="Pfam" id="PF14559">
    <property type="entry name" value="TPR_19"/>
    <property type="match status" value="1"/>
</dbReference>